<gene>
    <name evidence="2" type="ORF">METH_11390</name>
</gene>
<sequence length="112" mass="12157">MQINWTPVRRDEALTITKQGDALTINGELFDFAPLPDGATLPRDAVSCEWLASDVERVGGEITLTLLLPHGDKAPDETRFPQPVAVTEDGPVPVPPYSIPEPQTEPEEEPAA</sequence>
<dbReference type="KEGG" id="lmd:METH_11390"/>
<dbReference type="Proteomes" id="UP000018780">
    <property type="component" value="Chromosome"/>
</dbReference>
<evidence type="ECO:0000313" key="3">
    <source>
        <dbReference type="Proteomes" id="UP000018780"/>
    </source>
</evidence>
<keyword evidence="3" id="KW-1185">Reference proteome</keyword>
<evidence type="ECO:0000313" key="2">
    <source>
        <dbReference type="EMBL" id="AHD01197.1"/>
    </source>
</evidence>
<dbReference type="OrthoDB" id="8373799at2"/>
<protein>
    <submittedName>
        <fullName evidence="2">Uncharacterized protein</fullName>
    </submittedName>
</protein>
<dbReference type="STRING" id="999552.METH_11390"/>
<dbReference type="HOGENOM" id="CLU_171754_0_0_5"/>
<name>V9VWD9_9RHOB</name>
<proteinExistence type="predicted"/>
<dbReference type="PATRIC" id="fig|999552.6.peg.2270"/>
<reference evidence="2 3" key="1">
    <citation type="submission" date="2013-09" db="EMBL/GenBank/DDBJ databases">
        <authorList>
            <consortium name="DOE Joint Genome Institute"/>
            <person name="Klenk H.-P."/>
            <person name="Huntemann M."/>
            <person name="Han J."/>
            <person name="Chen A."/>
            <person name="Kyrpides N."/>
            <person name="Mavromatis K."/>
            <person name="Markowitz V."/>
            <person name="Palaniappan K."/>
            <person name="Ivanova N."/>
            <person name="Schaumberg A."/>
            <person name="Pati A."/>
            <person name="Liolios K."/>
            <person name="Nordberg H.P."/>
            <person name="Cantor M.N."/>
            <person name="Hua S.X."/>
            <person name="Woyke T."/>
        </authorList>
    </citation>
    <scope>NUCLEOTIDE SEQUENCE [LARGE SCALE GENOMIC DNA]</scope>
    <source>
        <strain evidence="2 3">DSM 14336</strain>
    </source>
</reference>
<dbReference type="EMBL" id="CP006773">
    <property type="protein sequence ID" value="AHD01197.1"/>
    <property type="molecule type" value="Genomic_DNA"/>
</dbReference>
<organism evidence="2 3">
    <name type="scientific">Leisingera methylohalidivorans DSM 14336</name>
    <dbReference type="NCBI Taxonomy" id="999552"/>
    <lineage>
        <taxon>Bacteria</taxon>
        <taxon>Pseudomonadati</taxon>
        <taxon>Pseudomonadota</taxon>
        <taxon>Alphaproteobacteria</taxon>
        <taxon>Rhodobacterales</taxon>
        <taxon>Roseobacteraceae</taxon>
        <taxon>Leisingera</taxon>
    </lineage>
</organism>
<dbReference type="AlphaFoldDB" id="V9VWD9"/>
<feature type="region of interest" description="Disordered" evidence="1">
    <location>
        <begin position="71"/>
        <end position="112"/>
    </location>
</feature>
<evidence type="ECO:0000256" key="1">
    <source>
        <dbReference type="SAM" id="MobiDB-lite"/>
    </source>
</evidence>
<dbReference type="RefSeq" id="WP_024090518.1">
    <property type="nucleotide sequence ID" value="NC_023135.1"/>
</dbReference>
<accession>V9VWD9</accession>